<evidence type="ECO:0000259" key="11">
    <source>
        <dbReference type="Pfam" id="PF18962"/>
    </source>
</evidence>
<dbReference type="PANTHER" id="PTHR47466">
    <property type="match status" value="1"/>
</dbReference>
<reference evidence="12 13" key="1">
    <citation type="submission" date="2023-09" db="EMBL/GenBank/DDBJ databases">
        <authorList>
            <person name="Rey-Velasco X."/>
        </authorList>
    </citation>
    <scope>NUCLEOTIDE SEQUENCE [LARGE SCALE GENOMIC DNA]</scope>
    <source>
        <strain evidence="12 13">W332</strain>
    </source>
</reference>
<proteinExistence type="inferred from homology"/>
<dbReference type="InterPro" id="IPR026444">
    <property type="entry name" value="Secre_tail"/>
</dbReference>
<keyword evidence="2" id="KW-0645">Protease</keyword>
<feature type="domain" description="Secretion system C-terminal sorting" evidence="11">
    <location>
        <begin position="569"/>
        <end position="636"/>
    </location>
</feature>
<keyword evidence="5" id="KW-0378">Hydrolase</keyword>
<dbReference type="NCBIfam" id="TIGR04183">
    <property type="entry name" value="Por_Secre_tail"/>
    <property type="match status" value="1"/>
</dbReference>
<organism evidence="12 13">
    <name type="scientific">Microcosmobacter mediterraneus</name>
    <dbReference type="NCBI Taxonomy" id="3075607"/>
    <lineage>
        <taxon>Bacteria</taxon>
        <taxon>Pseudomonadati</taxon>
        <taxon>Bacteroidota</taxon>
        <taxon>Flavobacteriia</taxon>
        <taxon>Flavobacteriales</taxon>
        <taxon>Flavobacteriaceae</taxon>
        <taxon>Microcosmobacter</taxon>
    </lineage>
</organism>
<dbReference type="SUPFAM" id="SSF55486">
    <property type="entry name" value="Metalloproteases ('zincins'), catalytic domain"/>
    <property type="match status" value="1"/>
</dbReference>
<dbReference type="CDD" id="cd04275">
    <property type="entry name" value="ZnMc_pappalysin_like"/>
    <property type="match status" value="1"/>
</dbReference>
<evidence type="ECO:0000256" key="7">
    <source>
        <dbReference type="ARBA" id="ARBA00023049"/>
    </source>
</evidence>
<dbReference type="PANTHER" id="PTHR47466:SF1">
    <property type="entry name" value="METALLOPROTEASE MEP1 (AFU_ORTHOLOGUE AFUA_1G07730)-RELATED"/>
    <property type="match status" value="1"/>
</dbReference>
<evidence type="ECO:0000256" key="4">
    <source>
        <dbReference type="ARBA" id="ARBA00022729"/>
    </source>
</evidence>
<evidence type="ECO:0000256" key="6">
    <source>
        <dbReference type="ARBA" id="ARBA00022833"/>
    </source>
</evidence>
<dbReference type="EMBL" id="JAVRIA010000002">
    <property type="protein sequence ID" value="MDT0557932.1"/>
    <property type="molecule type" value="Genomic_DNA"/>
</dbReference>
<gene>
    <name evidence="12" type="ORF">RM697_04700</name>
</gene>
<keyword evidence="4 9" id="KW-0732">Signal</keyword>
<evidence type="ECO:0000256" key="9">
    <source>
        <dbReference type="SAM" id="SignalP"/>
    </source>
</evidence>
<dbReference type="InterPro" id="IPR024079">
    <property type="entry name" value="MetalloPept_cat_dom_sf"/>
</dbReference>
<comment type="similarity">
    <text evidence="1">Belongs to the peptidase M43B family.</text>
</comment>
<dbReference type="GO" id="GO:0008237">
    <property type="term" value="F:metallopeptidase activity"/>
    <property type="evidence" value="ECO:0007669"/>
    <property type="project" value="UniProtKB-KW"/>
</dbReference>
<evidence type="ECO:0000313" key="12">
    <source>
        <dbReference type="EMBL" id="MDT0557932.1"/>
    </source>
</evidence>
<dbReference type="Pfam" id="PF18962">
    <property type="entry name" value="Por_Secre_tail"/>
    <property type="match status" value="1"/>
</dbReference>
<feature type="chain" id="PRO_5045685666" evidence="9">
    <location>
        <begin position="22"/>
        <end position="643"/>
    </location>
</feature>
<protein>
    <submittedName>
        <fullName evidence="12">M43 family zinc metalloprotease</fullName>
    </submittedName>
</protein>
<evidence type="ECO:0000256" key="3">
    <source>
        <dbReference type="ARBA" id="ARBA00022723"/>
    </source>
</evidence>
<dbReference type="Proteomes" id="UP001259492">
    <property type="component" value="Unassembled WGS sequence"/>
</dbReference>
<feature type="domain" description="Peptidase M43 pregnancy-associated plasma-A" evidence="10">
    <location>
        <begin position="171"/>
        <end position="321"/>
    </location>
</feature>
<keyword evidence="13" id="KW-1185">Reference proteome</keyword>
<keyword evidence="8" id="KW-1015">Disulfide bond</keyword>
<evidence type="ECO:0000256" key="5">
    <source>
        <dbReference type="ARBA" id="ARBA00022801"/>
    </source>
</evidence>
<sequence>MKKITFFVVLFSLLASPNAMMAQKTTLQDASIQSADGTIRCASDAYYEQLRVKYPDMMSREAAENDIAQKIQELQNSSNRGGTIRLPVVVHVVHNGEAVGVGNNISDLQVLSQIDVLNEDYRRIPGSRGFGAGVDTNIEFYLAKEDPNCNPTNGIMRYRRSELPNGGASIDSDIKPKTFWDSSRYLNMWVVNIGGGILGYATFPGTAPAEEDGVVMIPSAFGSNDAPGVFIGGVYNLGRTTTHEVGHYLGLFHTFQGCTGAGDSVADTPPQAQPNYGCPSTPPDTCSGGDDDLIENYMDYSDDVCMDMFTAGQNARMQAVLSGLRSSLASSGVPDTDLAQASNDASVNVYCFEENCGQVTPTVRVGNFGTSNMTSATISYNINGGTNQVFNWTGSLANGEVALVDLPAYTAAGTDTFNVSISAPGSDERACNDSYSEVYAAAPVDSYATTEVRLRLTTDTYSDETSWTFEDSNGTVLYSGGPYDGTTEDNTTFNETFAVSANECYTFTINDAYADGICCGWGNGSYDLRTDDDTIIIDSDGMFGASESTAVAALSLSTGEFFIDNGITVFPNPATSQLTIKTANTSVLPDSYEVYNILGQSMVRNMISSEADLTLDTSNYSNGVYFIKINKDDAALTLRFVKQ</sequence>
<evidence type="ECO:0000313" key="13">
    <source>
        <dbReference type="Proteomes" id="UP001259492"/>
    </source>
</evidence>
<dbReference type="InterPro" id="IPR008754">
    <property type="entry name" value="Peptidase_M43"/>
</dbReference>
<evidence type="ECO:0000256" key="8">
    <source>
        <dbReference type="ARBA" id="ARBA00023157"/>
    </source>
</evidence>
<dbReference type="Gene3D" id="3.40.390.10">
    <property type="entry name" value="Collagenase (Catalytic Domain)"/>
    <property type="match status" value="1"/>
</dbReference>
<evidence type="ECO:0000256" key="2">
    <source>
        <dbReference type="ARBA" id="ARBA00022670"/>
    </source>
</evidence>
<evidence type="ECO:0000259" key="10">
    <source>
        <dbReference type="Pfam" id="PF05572"/>
    </source>
</evidence>
<keyword evidence="6" id="KW-0862">Zinc</keyword>
<comment type="caution">
    <text evidence="12">The sequence shown here is derived from an EMBL/GenBank/DDBJ whole genome shotgun (WGS) entry which is preliminary data.</text>
</comment>
<evidence type="ECO:0000256" key="1">
    <source>
        <dbReference type="ARBA" id="ARBA00008721"/>
    </source>
</evidence>
<dbReference type="Pfam" id="PF05572">
    <property type="entry name" value="Peptidase_M43"/>
    <property type="match status" value="1"/>
</dbReference>
<dbReference type="RefSeq" id="WP_311426706.1">
    <property type="nucleotide sequence ID" value="NZ_JAVRIA010000002.1"/>
</dbReference>
<accession>A0ABU2YID2</accession>
<name>A0ABU2YID2_9FLAO</name>
<keyword evidence="3" id="KW-0479">Metal-binding</keyword>
<feature type="signal peptide" evidence="9">
    <location>
        <begin position="1"/>
        <end position="21"/>
    </location>
</feature>
<keyword evidence="7 12" id="KW-0482">Metalloprotease</keyword>